<evidence type="ECO:0000313" key="2">
    <source>
        <dbReference type="EMBL" id="KAL2642057.1"/>
    </source>
</evidence>
<name>A0ABD1Z2Q0_9MARC</name>
<reference evidence="2 3" key="1">
    <citation type="submission" date="2024-09" db="EMBL/GenBank/DDBJ databases">
        <title>Chromosome-scale assembly of Riccia fluitans.</title>
        <authorList>
            <person name="Paukszto L."/>
            <person name="Sawicki J."/>
            <person name="Karawczyk K."/>
            <person name="Piernik-Szablinska J."/>
            <person name="Szczecinska M."/>
            <person name="Mazdziarz M."/>
        </authorList>
    </citation>
    <scope>NUCLEOTIDE SEQUENCE [LARGE SCALE GENOMIC DNA]</scope>
    <source>
        <strain evidence="2">Rf_01</strain>
        <tissue evidence="2">Aerial parts of the thallus</tissue>
    </source>
</reference>
<protein>
    <submittedName>
        <fullName evidence="2">Uncharacterized protein</fullName>
    </submittedName>
</protein>
<gene>
    <name evidence="2" type="ORF">R1flu_009644</name>
</gene>
<sequence length="107" mass="12280">MVEKLKLQWFRDALSVMHQISEVHDAEATWGTLVQAKETLANKMIEWQARLGEIHSRNQEFEEQVAIAEQKLIAAQMDTSCAEALEGLKEEQALLLAREKQMETDLK</sequence>
<evidence type="ECO:0000256" key="1">
    <source>
        <dbReference type="SAM" id="Coils"/>
    </source>
</evidence>
<feature type="coiled-coil region" evidence="1">
    <location>
        <begin position="51"/>
        <end position="78"/>
    </location>
</feature>
<evidence type="ECO:0000313" key="3">
    <source>
        <dbReference type="Proteomes" id="UP001605036"/>
    </source>
</evidence>
<dbReference type="Proteomes" id="UP001605036">
    <property type="component" value="Unassembled WGS sequence"/>
</dbReference>
<comment type="caution">
    <text evidence="2">The sequence shown here is derived from an EMBL/GenBank/DDBJ whole genome shotgun (WGS) entry which is preliminary data.</text>
</comment>
<organism evidence="2 3">
    <name type="scientific">Riccia fluitans</name>
    <dbReference type="NCBI Taxonomy" id="41844"/>
    <lineage>
        <taxon>Eukaryota</taxon>
        <taxon>Viridiplantae</taxon>
        <taxon>Streptophyta</taxon>
        <taxon>Embryophyta</taxon>
        <taxon>Marchantiophyta</taxon>
        <taxon>Marchantiopsida</taxon>
        <taxon>Marchantiidae</taxon>
        <taxon>Marchantiales</taxon>
        <taxon>Ricciaceae</taxon>
        <taxon>Riccia</taxon>
    </lineage>
</organism>
<keyword evidence="1" id="KW-0175">Coiled coil</keyword>
<proteinExistence type="predicted"/>
<dbReference type="EMBL" id="JBHFFA010000002">
    <property type="protein sequence ID" value="KAL2642057.1"/>
    <property type="molecule type" value="Genomic_DNA"/>
</dbReference>
<keyword evidence="3" id="KW-1185">Reference proteome</keyword>
<accession>A0ABD1Z2Q0</accession>
<dbReference type="AlphaFoldDB" id="A0ABD1Z2Q0"/>